<organism evidence="2 3">
    <name type="scientific">Dictyocaulus viviparus</name>
    <name type="common">Bovine lungworm</name>
    <dbReference type="NCBI Taxonomy" id="29172"/>
    <lineage>
        <taxon>Eukaryota</taxon>
        <taxon>Metazoa</taxon>
        <taxon>Ecdysozoa</taxon>
        <taxon>Nematoda</taxon>
        <taxon>Chromadorea</taxon>
        <taxon>Rhabditida</taxon>
        <taxon>Rhabditina</taxon>
        <taxon>Rhabditomorpha</taxon>
        <taxon>Strongyloidea</taxon>
        <taxon>Metastrongylidae</taxon>
        <taxon>Dictyocaulus</taxon>
    </lineage>
</organism>
<keyword evidence="1" id="KW-1133">Transmembrane helix</keyword>
<protein>
    <submittedName>
        <fullName evidence="2">Uncharacterized protein</fullName>
    </submittedName>
</protein>
<reference evidence="3" key="2">
    <citation type="journal article" date="2016" name="Sci. Rep.">
        <title>Dictyocaulus viviparus genome, variome and transcriptome elucidate lungworm biology and support future intervention.</title>
        <authorList>
            <person name="McNulty S.N."/>
            <person name="Strube C."/>
            <person name="Rosa B.A."/>
            <person name="Martin J.C."/>
            <person name="Tyagi R."/>
            <person name="Choi Y.J."/>
            <person name="Wang Q."/>
            <person name="Hallsworth Pepin K."/>
            <person name="Zhang X."/>
            <person name="Ozersky P."/>
            <person name="Wilson R.K."/>
            <person name="Sternberg P.W."/>
            <person name="Gasser R.B."/>
            <person name="Mitreva M."/>
        </authorList>
    </citation>
    <scope>NUCLEOTIDE SEQUENCE [LARGE SCALE GENOMIC DNA]</scope>
    <source>
        <strain evidence="3">HannoverDv2000</strain>
    </source>
</reference>
<name>A0A0D8Y268_DICVI</name>
<accession>A0A0D8Y268</accession>
<keyword evidence="3" id="KW-1185">Reference proteome</keyword>
<evidence type="ECO:0000313" key="2">
    <source>
        <dbReference type="EMBL" id="KJH50247.1"/>
    </source>
</evidence>
<gene>
    <name evidence="2" type="ORF">DICVIV_03611</name>
</gene>
<evidence type="ECO:0000313" key="3">
    <source>
        <dbReference type="Proteomes" id="UP000053766"/>
    </source>
</evidence>
<dbReference type="Proteomes" id="UP000053766">
    <property type="component" value="Unassembled WGS sequence"/>
</dbReference>
<sequence>MNSKCMVLLRSGMCKHRTDDCDLIMKKNKIRYSITTRTVLIACYIFTLHFSIAYEKLKSSTISISHLKAIEHFTLQHYRNQGQFY</sequence>
<keyword evidence="1" id="KW-0812">Transmembrane</keyword>
<keyword evidence="1" id="KW-0472">Membrane</keyword>
<proteinExistence type="predicted"/>
<reference evidence="2 3" key="1">
    <citation type="submission" date="2013-11" db="EMBL/GenBank/DDBJ databases">
        <title>Draft genome of the bovine lungworm Dictyocaulus viviparus.</title>
        <authorList>
            <person name="Mitreva M."/>
        </authorList>
    </citation>
    <scope>NUCLEOTIDE SEQUENCE [LARGE SCALE GENOMIC DNA]</scope>
    <source>
        <strain evidence="2 3">HannoverDv2000</strain>
    </source>
</reference>
<evidence type="ECO:0000256" key="1">
    <source>
        <dbReference type="SAM" id="Phobius"/>
    </source>
</evidence>
<dbReference type="EMBL" id="KN716211">
    <property type="protein sequence ID" value="KJH50247.1"/>
    <property type="molecule type" value="Genomic_DNA"/>
</dbReference>
<dbReference type="AlphaFoldDB" id="A0A0D8Y268"/>
<feature type="transmembrane region" description="Helical" evidence="1">
    <location>
        <begin position="34"/>
        <end position="54"/>
    </location>
</feature>